<dbReference type="Ensembl" id="ENSSSUT00005035410.1">
    <property type="protein sequence ID" value="ENSSSUP00005031033.1"/>
    <property type="gene ID" value="ENSSSUG00005020030.1"/>
</dbReference>
<name>A0A673V016_SURSU</name>
<dbReference type="Proteomes" id="UP000472268">
    <property type="component" value="Chromosome 10"/>
</dbReference>
<reference evidence="1 2" key="1">
    <citation type="submission" date="2019-05" db="EMBL/GenBank/DDBJ databases">
        <title>A Chromosome-scale Meerkat (S. suricatta) Genome Assembly.</title>
        <authorList>
            <person name="Dudchenko O."/>
            <person name="Lieberman Aiden E."/>
            <person name="Tung J."/>
            <person name="Barreiro L.B."/>
            <person name="Clutton-Brock T.H."/>
        </authorList>
    </citation>
    <scope>NUCLEOTIDE SEQUENCE [LARGE SCALE GENOMIC DNA]</scope>
</reference>
<dbReference type="Pfam" id="PF15400">
    <property type="entry name" value="TEX33"/>
    <property type="match status" value="1"/>
</dbReference>
<dbReference type="PANTHER" id="PTHR31702">
    <property type="entry name" value="TESTIS-EXPRESSED PROTEIN 33"/>
    <property type="match status" value="1"/>
</dbReference>
<protein>
    <recommendedName>
        <fullName evidence="3">Testis expressed 33</fullName>
    </recommendedName>
</protein>
<evidence type="ECO:0000313" key="2">
    <source>
        <dbReference type="Proteomes" id="UP000472268"/>
    </source>
</evidence>
<reference evidence="1" key="3">
    <citation type="submission" date="2025-09" db="UniProtKB">
        <authorList>
            <consortium name="Ensembl"/>
        </authorList>
    </citation>
    <scope>IDENTIFICATION</scope>
</reference>
<evidence type="ECO:0000313" key="1">
    <source>
        <dbReference type="Ensembl" id="ENSSSUP00005031033.1"/>
    </source>
</evidence>
<dbReference type="AlphaFoldDB" id="A0A673V016"/>
<dbReference type="PANTHER" id="PTHR31702:SF2">
    <property type="entry name" value="TESTIS-EXPRESSED PROTEIN 33"/>
    <property type="match status" value="1"/>
</dbReference>
<organism evidence="1 2">
    <name type="scientific">Suricata suricatta</name>
    <name type="common">Meerkat</name>
    <dbReference type="NCBI Taxonomy" id="37032"/>
    <lineage>
        <taxon>Eukaryota</taxon>
        <taxon>Metazoa</taxon>
        <taxon>Chordata</taxon>
        <taxon>Craniata</taxon>
        <taxon>Vertebrata</taxon>
        <taxon>Euteleostomi</taxon>
        <taxon>Mammalia</taxon>
        <taxon>Eutheria</taxon>
        <taxon>Laurasiatheria</taxon>
        <taxon>Carnivora</taxon>
        <taxon>Feliformia</taxon>
        <taxon>Herpestidae</taxon>
        <taxon>Suricata</taxon>
    </lineage>
</organism>
<accession>A0A673V016</accession>
<evidence type="ECO:0008006" key="3">
    <source>
        <dbReference type="Google" id="ProtNLM"/>
    </source>
</evidence>
<keyword evidence="2" id="KW-1185">Reference proteome</keyword>
<proteinExistence type="predicted"/>
<dbReference type="InterPro" id="IPR029234">
    <property type="entry name" value="CIMIP4"/>
</dbReference>
<reference evidence="1" key="2">
    <citation type="submission" date="2025-08" db="UniProtKB">
        <authorList>
            <consortium name="Ensembl"/>
        </authorList>
    </citation>
    <scope>IDENTIFICATION</scope>
</reference>
<sequence>VDDLEEGSRSACRFPGGDRSGQGTLWGHWPCYWSHCRVLYRGVTYVSKDPSGCYVESGQNTVGREKTQGDHGGRSALVPAPRFPGLHIELPGDRTAEPLIRFNTRAGHYLGFGGAPRETQSLMKASYTPEVIEKSVRDVQHWHGRKTDDLGRWHQKNAMNMNLQKALDEKYGEKSKSRGSKY</sequence>